<evidence type="ECO:0000313" key="2">
    <source>
        <dbReference type="Proteomes" id="UP001054837"/>
    </source>
</evidence>
<name>A0AAV4NNG8_9ARAC</name>
<keyword evidence="2" id="KW-1185">Reference proteome</keyword>
<dbReference type="EMBL" id="BPLQ01001877">
    <property type="protein sequence ID" value="GIX86332.1"/>
    <property type="molecule type" value="Genomic_DNA"/>
</dbReference>
<protein>
    <submittedName>
        <fullName evidence="1">Uncharacterized protein</fullName>
    </submittedName>
</protein>
<gene>
    <name evidence="1" type="ORF">CDAR_590221</name>
</gene>
<organism evidence="1 2">
    <name type="scientific">Caerostris darwini</name>
    <dbReference type="NCBI Taxonomy" id="1538125"/>
    <lineage>
        <taxon>Eukaryota</taxon>
        <taxon>Metazoa</taxon>
        <taxon>Ecdysozoa</taxon>
        <taxon>Arthropoda</taxon>
        <taxon>Chelicerata</taxon>
        <taxon>Arachnida</taxon>
        <taxon>Araneae</taxon>
        <taxon>Araneomorphae</taxon>
        <taxon>Entelegynae</taxon>
        <taxon>Araneoidea</taxon>
        <taxon>Araneidae</taxon>
        <taxon>Caerostris</taxon>
    </lineage>
</organism>
<proteinExistence type="predicted"/>
<reference evidence="1 2" key="1">
    <citation type="submission" date="2021-06" db="EMBL/GenBank/DDBJ databases">
        <title>Caerostris darwini draft genome.</title>
        <authorList>
            <person name="Kono N."/>
            <person name="Arakawa K."/>
        </authorList>
    </citation>
    <scope>NUCLEOTIDE SEQUENCE [LARGE SCALE GENOMIC DNA]</scope>
</reference>
<sequence>MEHIRHYAEINGAQISKCVLGDFSLPVRFDLREAIKIENPLAYNTLDNSHFVSEYKGRRARRVRTSPSQQNQQGESNPQRKIVCIRGDGWQNLKGDYTADWPQDDSIQICKDYIPLMVFQVRKAMKENECPLSPEIAQIAVGLSLPRLDGAVEPLR</sequence>
<dbReference type="AlphaFoldDB" id="A0AAV4NNG8"/>
<evidence type="ECO:0000313" key="1">
    <source>
        <dbReference type="EMBL" id="GIX86332.1"/>
    </source>
</evidence>
<accession>A0AAV4NNG8</accession>
<comment type="caution">
    <text evidence="1">The sequence shown here is derived from an EMBL/GenBank/DDBJ whole genome shotgun (WGS) entry which is preliminary data.</text>
</comment>
<dbReference type="Proteomes" id="UP001054837">
    <property type="component" value="Unassembled WGS sequence"/>
</dbReference>